<accession>A0A841GVP6</accession>
<organism evidence="1 2">
    <name type="scientific">Thermosipho japonicus</name>
    <dbReference type="NCBI Taxonomy" id="90323"/>
    <lineage>
        <taxon>Bacteria</taxon>
        <taxon>Thermotogati</taxon>
        <taxon>Thermotogota</taxon>
        <taxon>Thermotogae</taxon>
        <taxon>Thermotogales</taxon>
        <taxon>Fervidobacteriaceae</taxon>
        <taxon>Thermosipho</taxon>
    </lineage>
</organism>
<gene>
    <name evidence="1" type="ORF">HNP65_001625</name>
</gene>
<name>A0A841GVP6_9BACT</name>
<proteinExistence type="predicted"/>
<evidence type="ECO:0000313" key="2">
    <source>
        <dbReference type="Proteomes" id="UP000555828"/>
    </source>
</evidence>
<dbReference type="EMBL" id="JACHEX010000005">
    <property type="protein sequence ID" value="MBB6063161.1"/>
    <property type="molecule type" value="Genomic_DNA"/>
</dbReference>
<keyword evidence="2" id="KW-1185">Reference proteome</keyword>
<evidence type="ECO:0000313" key="1">
    <source>
        <dbReference type="EMBL" id="MBB6063161.1"/>
    </source>
</evidence>
<protein>
    <submittedName>
        <fullName evidence="1">Uncharacterized protein</fullName>
    </submittedName>
</protein>
<dbReference type="AlphaFoldDB" id="A0A841GVP6"/>
<sequence length="106" mass="12517">MFGFFKKKKNIEKNPFYNEKDSLVIYLKCDKCGEVFRSHLRKGYDFLNEYDNPNVRYKIEKLYVGSKCPNKIEVRAQFTGSYKPVSFDISGGKFISKEEYEKEVEG</sequence>
<dbReference type="RefSeq" id="WP_184619765.1">
    <property type="nucleotide sequence ID" value="NZ_JACHEX010000005.1"/>
</dbReference>
<comment type="caution">
    <text evidence="1">The sequence shown here is derived from an EMBL/GenBank/DDBJ whole genome shotgun (WGS) entry which is preliminary data.</text>
</comment>
<reference evidence="1 2" key="1">
    <citation type="submission" date="2020-08" db="EMBL/GenBank/DDBJ databases">
        <title>Genomic Encyclopedia of Type Strains, Phase IV (KMG-IV): sequencing the most valuable type-strain genomes for metagenomic binning, comparative biology and taxonomic classification.</title>
        <authorList>
            <person name="Goeker M."/>
        </authorList>
    </citation>
    <scope>NUCLEOTIDE SEQUENCE [LARGE SCALE GENOMIC DNA]</scope>
    <source>
        <strain evidence="1 2">DSM 13481</strain>
    </source>
</reference>
<dbReference type="Proteomes" id="UP000555828">
    <property type="component" value="Unassembled WGS sequence"/>
</dbReference>